<protein>
    <submittedName>
        <fullName evidence="1">Uncharacterized protein</fullName>
    </submittedName>
</protein>
<gene>
    <name evidence="1" type="ORF">S01H4_25688</name>
</gene>
<comment type="caution">
    <text evidence="1">The sequence shown here is derived from an EMBL/GenBank/DDBJ whole genome shotgun (WGS) entry which is preliminary data.</text>
</comment>
<sequence>MLDKNYDIYYSSNYEKELTYAVVGKLSNRLLHYKNIEGEKLYQTSRLFNLIAKRKFDTKLELSANGNKLFNLELAKTICSKKLFKSNYNIELLGKKRINFSQEKLIKGKKDLMPILMAVGLLEE</sequence>
<evidence type="ECO:0000313" key="1">
    <source>
        <dbReference type="EMBL" id="GAG78819.1"/>
    </source>
</evidence>
<name>X1AAL5_9ZZZZ</name>
<reference evidence="1" key="1">
    <citation type="journal article" date="2014" name="Front. Microbiol.">
        <title>High frequency of phylogenetically diverse reductive dehalogenase-homologous genes in deep subseafloor sedimentary metagenomes.</title>
        <authorList>
            <person name="Kawai M."/>
            <person name="Futagami T."/>
            <person name="Toyoda A."/>
            <person name="Takaki Y."/>
            <person name="Nishi S."/>
            <person name="Hori S."/>
            <person name="Arai W."/>
            <person name="Tsubouchi T."/>
            <person name="Morono Y."/>
            <person name="Uchiyama I."/>
            <person name="Ito T."/>
            <person name="Fujiyama A."/>
            <person name="Inagaki F."/>
            <person name="Takami H."/>
        </authorList>
    </citation>
    <scope>NUCLEOTIDE SEQUENCE</scope>
    <source>
        <strain evidence="1">Expedition CK06-06</strain>
    </source>
</reference>
<accession>X1AAL5</accession>
<organism evidence="1">
    <name type="scientific">marine sediment metagenome</name>
    <dbReference type="NCBI Taxonomy" id="412755"/>
    <lineage>
        <taxon>unclassified sequences</taxon>
        <taxon>metagenomes</taxon>
        <taxon>ecological metagenomes</taxon>
    </lineage>
</organism>
<proteinExistence type="predicted"/>
<dbReference type="EMBL" id="BART01012259">
    <property type="protein sequence ID" value="GAG78819.1"/>
    <property type="molecule type" value="Genomic_DNA"/>
</dbReference>
<dbReference type="AlphaFoldDB" id="X1AAL5"/>